<dbReference type="Proteomes" id="UP000697802">
    <property type="component" value="Unassembled WGS sequence"/>
</dbReference>
<evidence type="ECO:0000313" key="2">
    <source>
        <dbReference type="Proteomes" id="UP000697802"/>
    </source>
</evidence>
<dbReference type="InterPro" id="IPR003458">
    <property type="entry name" value="Phage_T4_Gp38_tail_assem"/>
</dbReference>
<accession>A0ABX0GMR7</accession>
<dbReference type="EMBL" id="PUJU01000128">
    <property type="protein sequence ID" value="NHB90448.1"/>
    <property type="molecule type" value="Genomic_DNA"/>
</dbReference>
<protein>
    <recommendedName>
        <fullName evidence="3">Tail fiber assembly protein</fullName>
    </recommendedName>
</protein>
<proteinExistence type="predicted"/>
<dbReference type="RefSeq" id="WP_133812490.1">
    <property type="nucleotide sequence ID" value="NZ_CAWPIF010000128.1"/>
</dbReference>
<gene>
    <name evidence="1" type="ORF">C5471_23335</name>
</gene>
<sequence>MHAAKTALHRSRLPDLDLKNFAINFVLNHSVRAVITCCLTACFKSIFLASRQINARPKWKARNEKKYIKYRRLIEERKGKGFAKLSQIMEVIQKIAPLQYSADTGMESEEEKGLLLEWKKYRVLLNRIDVSSAPDINWSEKPME</sequence>
<organism evidence="1 2">
    <name type="scientific">Photorhabdus tasmaniensis</name>
    <dbReference type="NCBI Taxonomy" id="1004159"/>
    <lineage>
        <taxon>Bacteria</taxon>
        <taxon>Pseudomonadati</taxon>
        <taxon>Pseudomonadota</taxon>
        <taxon>Gammaproteobacteria</taxon>
        <taxon>Enterobacterales</taxon>
        <taxon>Morganellaceae</taxon>
        <taxon>Photorhabdus</taxon>
    </lineage>
</organism>
<name>A0ABX0GMR7_9GAMM</name>
<keyword evidence="2" id="KW-1185">Reference proteome</keyword>
<dbReference type="Pfam" id="PF02413">
    <property type="entry name" value="Caudo_TAP"/>
    <property type="match status" value="1"/>
</dbReference>
<comment type="caution">
    <text evidence="1">The sequence shown here is derived from an EMBL/GenBank/DDBJ whole genome shotgun (WGS) entry which is preliminary data.</text>
</comment>
<evidence type="ECO:0000313" key="1">
    <source>
        <dbReference type="EMBL" id="NHB90448.1"/>
    </source>
</evidence>
<reference evidence="1 2" key="1">
    <citation type="submission" date="2018-02" db="EMBL/GenBank/DDBJ databases">
        <authorList>
            <person name="Machado R.A."/>
        </authorList>
    </citation>
    <scope>NUCLEOTIDE SEQUENCE [LARGE SCALE GENOMIC DNA]</scope>
    <source>
        <strain evidence="1 2">T327</strain>
    </source>
</reference>
<evidence type="ECO:0008006" key="3">
    <source>
        <dbReference type="Google" id="ProtNLM"/>
    </source>
</evidence>